<dbReference type="AlphaFoldDB" id="A0A176VQ79"/>
<proteinExistence type="predicted"/>
<reference evidence="1" key="1">
    <citation type="submission" date="2016-03" db="EMBL/GenBank/DDBJ databases">
        <title>Mechanisms controlling the formation of the plant cell surface in tip-growing cells are functionally conserved among land plants.</title>
        <authorList>
            <person name="Honkanen S."/>
            <person name="Jones V.A."/>
            <person name="Morieri G."/>
            <person name="Champion C."/>
            <person name="Hetherington A.J."/>
            <person name="Kelly S."/>
            <person name="Saint-Marcoux D."/>
            <person name="Proust H."/>
            <person name="Prescott H."/>
            <person name="Dolan L."/>
        </authorList>
    </citation>
    <scope>NUCLEOTIDE SEQUENCE [LARGE SCALE GENOMIC DNA]</scope>
    <source>
        <tissue evidence="1">Whole gametophyte</tissue>
    </source>
</reference>
<gene>
    <name evidence="1" type="ORF">AXG93_496s1020</name>
</gene>
<protein>
    <submittedName>
        <fullName evidence="1">Uncharacterized protein</fullName>
    </submittedName>
</protein>
<name>A0A176VQ79_MARPO</name>
<evidence type="ECO:0000313" key="1">
    <source>
        <dbReference type="EMBL" id="OAE22807.1"/>
    </source>
</evidence>
<comment type="caution">
    <text evidence="1">The sequence shown here is derived from an EMBL/GenBank/DDBJ whole genome shotgun (WGS) entry which is preliminary data.</text>
</comment>
<dbReference type="EMBL" id="LVLJ01003060">
    <property type="protein sequence ID" value="OAE22807.1"/>
    <property type="molecule type" value="Genomic_DNA"/>
</dbReference>
<accession>A0A176VQ79</accession>
<organism evidence="1 2">
    <name type="scientific">Marchantia polymorpha subsp. ruderalis</name>
    <dbReference type="NCBI Taxonomy" id="1480154"/>
    <lineage>
        <taxon>Eukaryota</taxon>
        <taxon>Viridiplantae</taxon>
        <taxon>Streptophyta</taxon>
        <taxon>Embryophyta</taxon>
        <taxon>Marchantiophyta</taxon>
        <taxon>Marchantiopsida</taxon>
        <taxon>Marchantiidae</taxon>
        <taxon>Marchantiales</taxon>
        <taxon>Marchantiaceae</taxon>
        <taxon>Marchantia</taxon>
    </lineage>
</organism>
<evidence type="ECO:0000313" key="2">
    <source>
        <dbReference type="Proteomes" id="UP000077202"/>
    </source>
</evidence>
<sequence length="215" mass="24300">MTLRNQRAMETTPKLGKFRIGQNSWDIAQKEYSSGIDVDPLTFLADVHDDLAVAAGVTSDVYGTVTLETGEDPLAEDIQSEGINAADLLCGKVMPLLRYLDIKLGKYGGPSNVESYVELVRNMTRMKVAAARAIVKKDKQLQDSEEKDEVLWKRLAEEKELRKSSEKAYESLRTDIEITRRVKVNLRNRLEASRVAFNEDSLRMDELNADMEKND</sequence>
<dbReference type="Proteomes" id="UP000077202">
    <property type="component" value="Unassembled WGS sequence"/>
</dbReference>
<keyword evidence="2" id="KW-1185">Reference proteome</keyword>